<dbReference type="AlphaFoldDB" id="A0A4Y8KJX2"/>
<dbReference type="InterPro" id="IPR028098">
    <property type="entry name" value="Glyco_trans_4-like_N"/>
</dbReference>
<accession>A0A4Y8KJX2</accession>
<dbReference type="InterPro" id="IPR001296">
    <property type="entry name" value="Glyco_trans_1"/>
</dbReference>
<proteinExistence type="predicted"/>
<name>A0A4Y8KJX2_9MICO</name>
<dbReference type="SUPFAM" id="SSF53756">
    <property type="entry name" value="UDP-Glycosyltransferase/glycogen phosphorylase"/>
    <property type="match status" value="1"/>
</dbReference>
<keyword evidence="1" id="KW-0328">Glycosyltransferase</keyword>
<sequence length="372" mass="40341">MRIAVLHGSNDSYGATRVLAQEAECLVRLGHHLTVFVPHDGPLAHELAHLGDSVRVVVDPGLSVLRRSRLRDVLRPPALRPEMVEADLVVLWTLALAVYIPVLRLRHKRFYVSVHELLLGTMGGLLVRALLAPGAFPVCACSTATADWLGANGVHRRRLTVIFPIFEPVERLPERAAHEPPTIAVVGRVNGHKGHLEVVRALHEGIPDGVPWRLLLCGAPFPGQEDALTDVLTAVDSNPRIQYRGEVSSLAAIAPEIDAVLCFPTTPEPFGLVPVEAWRLGLRAVGYGDGGAAEVLRIVGGIAVTRTDDAVSDVRTALAALDHAMRLGDELAAPATVNPQFGRQRREELLRGVIRAAVTGPRRGDRGNRRRF</sequence>
<dbReference type="OrthoDB" id="8878585at2"/>
<keyword evidence="2 5" id="KW-0808">Transferase</keyword>
<evidence type="ECO:0000259" key="4">
    <source>
        <dbReference type="Pfam" id="PF13439"/>
    </source>
</evidence>
<dbReference type="Pfam" id="PF13439">
    <property type="entry name" value="Glyco_transf_4"/>
    <property type="match status" value="1"/>
</dbReference>
<dbReference type="CDD" id="cd03801">
    <property type="entry name" value="GT4_PimA-like"/>
    <property type="match status" value="1"/>
</dbReference>
<evidence type="ECO:0000256" key="1">
    <source>
        <dbReference type="ARBA" id="ARBA00022676"/>
    </source>
</evidence>
<evidence type="ECO:0000313" key="5">
    <source>
        <dbReference type="EMBL" id="TFD76522.1"/>
    </source>
</evidence>
<feature type="domain" description="Glycosyl transferase family 1" evidence="3">
    <location>
        <begin position="175"/>
        <end position="297"/>
    </location>
</feature>
<dbReference type="Proteomes" id="UP000298218">
    <property type="component" value="Unassembled WGS sequence"/>
</dbReference>
<evidence type="ECO:0000313" key="6">
    <source>
        <dbReference type="Proteomes" id="UP000298218"/>
    </source>
</evidence>
<evidence type="ECO:0000256" key="2">
    <source>
        <dbReference type="ARBA" id="ARBA00022679"/>
    </source>
</evidence>
<gene>
    <name evidence="5" type="ORF">E3T53_13670</name>
</gene>
<organism evidence="5 6">
    <name type="scientific">Cryobacterium psychrophilum</name>
    <dbReference type="NCBI Taxonomy" id="41988"/>
    <lineage>
        <taxon>Bacteria</taxon>
        <taxon>Bacillati</taxon>
        <taxon>Actinomycetota</taxon>
        <taxon>Actinomycetes</taxon>
        <taxon>Micrococcales</taxon>
        <taxon>Microbacteriaceae</taxon>
        <taxon>Cryobacterium</taxon>
    </lineage>
</organism>
<dbReference type="RefSeq" id="WP_134172827.1">
    <property type="nucleotide sequence ID" value="NZ_SODI01000001.1"/>
</dbReference>
<keyword evidence="6" id="KW-1185">Reference proteome</keyword>
<feature type="domain" description="Glycosyltransferase subfamily 4-like N-terminal" evidence="4">
    <location>
        <begin position="14"/>
        <end position="162"/>
    </location>
</feature>
<protein>
    <submittedName>
        <fullName evidence="5">Glycosyltransferase</fullName>
    </submittedName>
</protein>
<comment type="caution">
    <text evidence="5">The sequence shown here is derived from an EMBL/GenBank/DDBJ whole genome shotgun (WGS) entry which is preliminary data.</text>
</comment>
<dbReference type="EMBL" id="SOHQ01000037">
    <property type="protein sequence ID" value="TFD76522.1"/>
    <property type="molecule type" value="Genomic_DNA"/>
</dbReference>
<dbReference type="PANTHER" id="PTHR12526">
    <property type="entry name" value="GLYCOSYLTRANSFERASE"/>
    <property type="match status" value="1"/>
</dbReference>
<evidence type="ECO:0000259" key="3">
    <source>
        <dbReference type="Pfam" id="PF00534"/>
    </source>
</evidence>
<reference evidence="5 6" key="1">
    <citation type="submission" date="2019-03" db="EMBL/GenBank/DDBJ databases">
        <title>Genomics of glacier-inhabiting Cryobacterium strains.</title>
        <authorList>
            <person name="Liu Q."/>
            <person name="Xin Y.-H."/>
        </authorList>
    </citation>
    <scope>NUCLEOTIDE SEQUENCE [LARGE SCALE GENOMIC DNA]</scope>
    <source>
        <strain evidence="5 6">CGMCC 1.4292</strain>
    </source>
</reference>
<dbReference type="Pfam" id="PF00534">
    <property type="entry name" value="Glycos_transf_1"/>
    <property type="match status" value="1"/>
</dbReference>
<dbReference type="Gene3D" id="3.40.50.2000">
    <property type="entry name" value="Glycogen Phosphorylase B"/>
    <property type="match status" value="2"/>
</dbReference>
<dbReference type="GO" id="GO:0016757">
    <property type="term" value="F:glycosyltransferase activity"/>
    <property type="evidence" value="ECO:0007669"/>
    <property type="project" value="UniProtKB-KW"/>
</dbReference>